<evidence type="ECO:0000313" key="3">
    <source>
        <dbReference type="Proteomes" id="UP001430377"/>
    </source>
</evidence>
<proteinExistence type="predicted"/>
<dbReference type="RefSeq" id="WP_220620012.1">
    <property type="nucleotide sequence ID" value="NZ_RKLR01000010.1"/>
</dbReference>
<feature type="transmembrane region" description="Helical" evidence="1">
    <location>
        <begin position="169"/>
        <end position="193"/>
    </location>
</feature>
<evidence type="ECO:0000313" key="2">
    <source>
        <dbReference type="EMBL" id="MBX0325150.1"/>
    </source>
</evidence>
<sequence>MTSRPTLDPVGTLAAFGRAAYSDLTSVVALSLVFSLATLPLVTLGPAVVALVAAQTEGVTGRAAGGKVTERDRLRVFRTTFREQFRRGLPLGVFVLAVAVTTIAYAGLAVANRSGPLLVGAILGGYALSAALVTVLRAATLLVREGAPSARQALWDAGRHLLSTPSFSVLHALFASLLVVLCLGLGIAAVLLLPGLLAVLEVVAYEETAGDGALRVVRAYQGTLRTGGGS</sequence>
<comment type="caution">
    <text evidence="2">The sequence shown here is derived from an EMBL/GenBank/DDBJ whole genome shotgun (WGS) entry which is preliminary data.</text>
</comment>
<feature type="transmembrane region" description="Helical" evidence="1">
    <location>
        <begin position="117"/>
        <end position="143"/>
    </location>
</feature>
<evidence type="ECO:0000256" key="1">
    <source>
        <dbReference type="SAM" id="Phobius"/>
    </source>
</evidence>
<dbReference type="EMBL" id="RKLR01000010">
    <property type="protein sequence ID" value="MBX0325150.1"/>
    <property type="molecule type" value="Genomic_DNA"/>
</dbReference>
<feature type="transmembrane region" description="Helical" evidence="1">
    <location>
        <begin position="27"/>
        <end position="53"/>
    </location>
</feature>
<accession>A0AAW4PV35</accession>
<name>A0AAW4PV35_9EURY</name>
<keyword evidence="1" id="KW-1133">Transmembrane helix</keyword>
<organism evidence="2 3">
    <name type="scientific">Haloarcula rubra</name>
    <dbReference type="NCBI Taxonomy" id="2487747"/>
    <lineage>
        <taxon>Archaea</taxon>
        <taxon>Methanobacteriati</taxon>
        <taxon>Methanobacteriota</taxon>
        <taxon>Stenosarchaea group</taxon>
        <taxon>Halobacteria</taxon>
        <taxon>Halobacteriales</taxon>
        <taxon>Haloarculaceae</taxon>
        <taxon>Haloarcula</taxon>
    </lineage>
</organism>
<evidence type="ECO:0008006" key="4">
    <source>
        <dbReference type="Google" id="ProtNLM"/>
    </source>
</evidence>
<feature type="transmembrane region" description="Helical" evidence="1">
    <location>
        <begin position="88"/>
        <end position="111"/>
    </location>
</feature>
<gene>
    <name evidence="2" type="ORF">EGH21_19160</name>
</gene>
<dbReference type="Proteomes" id="UP001430377">
    <property type="component" value="Unassembled WGS sequence"/>
</dbReference>
<reference evidence="2 3" key="1">
    <citation type="submission" date="2021-06" db="EMBL/GenBank/DDBJ databases">
        <title>Halomicroarcula sp. a new haloarchaeum isolated from saline soil.</title>
        <authorList>
            <person name="Duran-Viseras A."/>
            <person name="Sanchez-Porro C."/>
            <person name="Ventosa A."/>
        </authorList>
    </citation>
    <scope>NUCLEOTIDE SEQUENCE [LARGE SCALE GENOMIC DNA]</scope>
    <source>
        <strain evidence="2 3">F13</strain>
    </source>
</reference>
<keyword evidence="3" id="KW-1185">Reference proteome</keyword>
<keyword evidence="1" id="KW-0472">Membrane</keyword>
<protein>
    <recommendedName>
        <fullName evidence="4">DUF624 domain-containing protein</fullName>
    </recommendedName>
</protein>
<dbReference type="AlphaFoldDB" id="A0AAW4PV35"/>
<keyword evidence="1" id="KW-0812">Transmembrane</keyword>